<dbReference type="InterPro" id="IPR050766">
    <property type="entry name" value="Bact_Lucif_Oxidored"/>
</dbReference>
<protein>
    <submittedName>
        <fullName evidence="4">Luciferase-like monooxygenase</fullName>
    </submittedName>
</protein>
<dbReference type="Proteomes" id="UP000011524">
    <property type="component" value="Unassembled WGS sequence"/>
</dbReference>
<evidence type="ECO:0000313" key="4">
    <source>
        <dbReference type="EMBL" id="EMA26989.1"/>
    </source>
</evidence>
<dbReference type="OrthoDB" id="7684at2157"/>
<dbReference type="eggNOG" id="arCOG02410">
    <property type="taxonomic scope" value="Archaea"/>
</dbReference>
<evidence type="ECO:0000313" key="5">
    <source>
        <dbReference type="Proteomes" id="UP000011524"/>
    </source>
</evidence>
<evidence type="ECO:0000259" key="3">
    <source>
        <dbReference type="Pfam" id="PF00296"/>
    </source>
</evidence>
<keyword evidence="1" id="KW-0560">Oxidoreductase</keyword>
<name>M0L3I1_HALJT</name>
<keyword evidence="5" id="KW-1185">Reference proteome</keyword>
<dbReference type="PANTHER" id="PTHR30137">
    <property type="entry name" value="LUCIFERASE-LIKE MONOOXYGENASE"/>
    <property type="match status" value="1"/>
</dbReference>
<dbReference type="SUPFAM" id="SSF51679">
    <property type="entry name" value="Bacterial luciferase-like"/>
    <property type="match status" value="1"/>
</dbReference>
<dbReference type="EMBL" id="AOLY01000048">
    <property type="protein sequence ID" value="EMA26989.1"/>
    <property type="molecule type" value="Genomic_DNA"/>
</dbReference>
<feature type="domain" description="Luciferase-like" evidence="3">
    <location>
        <begin position="34"/>
        <end position="333"/>
    </location>
</feature>
<dbReference type="STRING" id="1227453.C444_21236"/>
<dbReference type="InterPro" id="IPR011251">
    <property type="entry name" value="Luciferase-like_dom"/>
</dbReference>
<keyword evidence="2" id="KW-0503">Monooxygenase</keyword>
<dbReference type="Gene3D" id="3.20.20.30">
    <property type="entry name" value="Luciferase-like domain"/>
    <property type="match status" value="1"/>
</dbReference>
<comment type="caution">
    <text evidence="4">The sequence shown here is derived from an EMBL/GenBank/DDBJ whole genome shotgun (WGS) entry which is preliminary data.</text>
</comment>
<dbReference type="GO" id="GO:0016705">
    <property type="term" value="F:oxidoreductase activity, acting on paired donors, with incorporation or reduction of molecular oxygen"/>
    <property type="evidence" value="ECO:0007669"/>
    <property type="project" value="InterPro"/>
</dbReference>
<dbReference type="GO" id="GO:0005829">
    <property type="term" value="C:cytosol"/>
    <property type="evidence" value="ECO:0007669"/>
    <property type="project" value="TreeGrafter"/>
</dbReference>
<dbReference type="InterPro" id="IPR036661">
    <property type="entry name" value="Luciferase-like_sf"/>
</dbReference>
<sequence>MELFDFHIMPYQWVNDHAWPFPNDKWDKEKGSKLYKDYLNQLEYSDELGFDGLGVNEHHFSAYGLMPSPNIMASNLAARTEDATIAFFANVIPTRENPVRLAEEIAMLDNMTEGRIISGFARGIPTEYASWSVPMEESRDRFEEAWKLILKTWTADEPFDWDGEYWQYDNVYTWPRPYQDPHPELWMPAESEESLRWAAEKDVGIGSVFNSPQEMREIFDEYREYANEEGNSVGDDKFTVSRTVYVAETDEKATEEAREALKYHYKNITAGVHKGATAWMMGDDEYDPEKEETYIENLHPHGELAWNFDFDEFSDRGEVIVGSPETVAAEIERQYDVVGGFGRFAGQFTFGNLSHEKAIRNRELFADEVMPELRRMGQVTGGTAQTAGADD</sequence>
<dbReference type="RefSeq" id="WP_004595076.1">
    <property type="nucleotide sequence ID" value="NZ_AOLY01000048.1"/>
</dbReference>
<proteinExistence type="predicted"/>
<dbReference type="AlphaFoldDB" id="M0L3I1"/>
<dbReference type="PANTHER" id="PTHR30137:SF8">
    <property type="entry name" value="BLR5498 PROTEIN"/>
    <property type="match status" value="1"/>
</dbReference>
<evidence type="ECO:0000256" key="1">
    <source>
        <dbReference type="ARBA" id="ARBA00023002"/>
    </source>
</evidence>
<accession>M0L3I1</accession>
<reference evidence="4 5" key="1">
    <citation type="journal article" date="2014" name="PLoS Genet.">
        <title>Phylogenetically driven sequencing of extremely halophilic archaea reveals strategies for static and dynamic osmo-response.</title>
        <authorList>
            <person name="Becker E.A."/>
            <person name="Seitzer P.M."/>
            <person name="Tritt A."/>
            <person name="Larsen D."/>
            <person name="Krusor M."/>
            <person name="Yao A.I."/>
            <person name="Wu D."/>
            <person name="Madern D."/>
            <person name="Eisen J.A."/>
            <person name="Darling A.E."/>
            <person name="Facciotti M.T."/>
        </authorList>
    </citation>
    <scope>NUCLEOTIDE SEQUENCE [LARGE SCALE GENOMIC DNA]</scope>
    <source>
        <strain evidence="5">ATCC 49778 / DSM 6131 / JCM 7785 / NBRC 101032 / NCIMB 13157 / TR-1</strain>
    </source>
</reference>
<dbReference type="PATRIC" id="fig|1227453.3.peg.4171"/>
<evidence type="ECO:0000256" key="2">
    <source>
        <dbReference type="ARBA" id="ARBA00023033"/>
    </source>
</evidence>
<dbReference type="GO" id="GO:0004497">
    <property type="term" value="F:monooxygenase activity"/>
    <property type="evidence" value="ECO:0007669"/>
    <property type="project" value="UniProtKB-KW"/>
</dbReference>
<organism evidence="4 5">
    <name type="scientific">Haloarcula japonica (strain ATCC 49778 / DSM 6131 / JCM 7785 / NBRC 101032 / NCIMB 13157 / TR-1)</name>
    <dbReference type="NCBI Taxonomy" id="1227453"/>
    <lineage>
        <taxon>Archaea</taxon>
        <taxon>Methanobacteriati</taxon>
        <taxon>Methanobacteriota</taxon>
        <taxon>Stenosarchaea group</taxon>
        <taxon>Halobacteria</taxon>
        <taxon>Halobacteriales</taxon>
        <taxon>Haloarculaceae</taxon>
        <taxon>Haloarcula</taxon>
    </lineage>
</organism>
<gene>
    <name evidence="4" type="ORF">C444_21236</name>
</gene>
<dbReference type="Pfam" id="PF00296">
    <property type="entry name" value="Bac_luciferase"/>
    <property type="match status" value="1"/>
</dbReference>